<evidence type="ECO:0000313" key="2">
    <source>
        <dbReference type="Proteomes" id="UP000606494"/>
    </source>
</evidence>
<dbReference type="EMBL" id="JACNYK010000001">
    <property type="protein sequence ID" value="MBD1423975.1"/>
    <property type="molecule type" value="Genomic_DNA"/>
</dbReference>
<reference evidence="1 2" key="1">
    <citation type="submission" date="2020-08" db="EMBL/GenBank/DDBJ databases">
        <title>Sphingobacterium sp. DN00404 isolated from aquaculture water.</title>
        <authorList>
            <person name="Zhang M."/>
        </authorList>
    </citation>
    <scope>NUCLEOTIDE SEQUENCE [LARGE SCALE GENOMIC DNA]</scope>
    <source>
        <strain evidence="1 2">KCTC 32294</strain>
    </source>
</reference>
<organism evidence="1 2">
    <name type="scientific">Sphingobacterium arenae</name>
    <dbReference type="NCBI Taxonomy" id="1280598"/>
    <lineage>
        <taxon>Bacteria</taxon>
        <taxon>Pseudomonadati</taxon>
        <taxon>Bacteroidota</taxon>
        <taxon>Sphingobacteriia</taxon>
        <taxon>Sphingobacteriales</taxon>
        <taxon>Sphingobacteriaceae</taxon>
        <taxon>Sphingobacterium</taxon>
    </lineage>
</organism>
<name>A0ABR7XY40_9SPHI</name>
<accession>A0ABR7XY40</accession>
<proteinExistence type="predicted"/>
<protein>
    <submittedName>
        <fullName evidence="1">Uncharacterized protein</fullName>
    </submittedName>
</protein>
<comment type="caution">
    <text evidence="1">The sequence shown here is derived from an EMBL/GenBank/DDBJ whole genome shotgun (WGS) entry which is preliminary data.</text>
</comment>
<evidence type="ECO:0000313" key="1">
    <source>
        <dbReference type="EMBL" id="MBD1423975.1"/>
    </source>
</evidence>
<sequence>MVLTNQYPGFEYSADELKKYFSGASGFFSIMLENGEIINHHPEDPKSFRAWLDQNDVIDVQLQARWTILES</sequence>
<gene>
    <name evidence="1" type="ORF">H8B17_00150</name>
</gene>
<dbReference type="Proteomes" id="UP000606494">
    <property type="component" value="Unassembled WGS sequence"/>
</dbReference>
<keyword evidence="2" id="KW-1185">Reference proteome</keyword>